<evidence type="ECO:0000313" key="1">
    <source>
        <dbReference type="EMBL" id="SEA65528.1"/>
    </source>
</evidence>
<proteinExistence type="predicted"/>
<protein>
    <recommendedName>
        <fullName evidence="3">DUF4440 domain-containing protein</fullName>
    </recommendedName>
</protein>
<gene>
    <name evidence="1" type="ORF">SAMN02910418_02100</name>
</gene>
<organism evidence="1 2">
    <name type="scientific">Bowdeniella nasicola</name>
    <dbReference type="NCBI Taxonomy" id="208480"/>
    <lineage>
        <taxon>Bacteria</taxon>
        <taxon>Bacillati</taxon>
        <taxon>Actinomycetota</taxon>
        <taxon>Actinomycetes</taxon>
        <taxon>Actinomycetales</taxon>
        <taxon>Actinomycetaceae</taxon>
        <taxon>Bowdeniella</taxon>
    </lineage>
</organism>
<evidence type="ECO:0000313" key="2">
    <source>
        <dbReference type="Proteomes" id="UP000199288"/>
    </source>
</evidence>
<evidence type="ECO:0008006" key="3">
    <source>
        <dbReference type="Google" id="ProtNLM"/>
    </source>
</evidence>
<sequence>MNATTRPTDAETKALVSSVLAGLTDLACGIVAPEYVRLISGSRALSGRAERASDAPLARELAPTYHLDGAHVSWRGDLATIRGEVSTQHADGRVEHSALHMSARHDGCWHVQSFSLRPAAGAQREPSAELFR</sequence>
<dbReference type="Proteomes" id="UP000199288">
    <property type="component" value="Unassembled WGS sequence"/>
</dbReference>
<dbReference type="AlphaFoldDB" id="A0A1H4CYZ8"/>
<dbReference type="EMBL" id="FNQV01000014">
    <property type="protein sequence ID" value="SEA65528.1"/>
    <property type="molecule type" value="Genomic_DNA"/>
</dbReference>
<accession>A0A1H4CYZ8</accession>
<reference evidence="2" key="1">
    <citation type="submission" date="2016-10" db="EMBL/GenBank/DDBJ databases">
        <authorList>
            <person name="Varghese N."/>
            <person name="Submissions S."/>
        </authorList>
    </citation>
    <scope>NUCLEOTIDE SEQUENCE [LARGE SCALE GENOMIC DNA]</scope>
    <source>
        <strain evidence="2">KPR-1</strain>
    </source>
</reference>
<keyword evidence="2" id="KW-1185">Reference proteome</keyword>
<name>A0A1H4CYZ8_9ACTO</name>